<dbReference type="RefSeq" id="WP_301246918.1">
    <property type="nucleotide sequence ID" value="NZ_JAROCD010000006.1"/>
</dbReference>
<feature type="chain" id="PRO_5046627455" description="ABC transporter substrate-binding protein" evidence="2">
    <location>
        <begin position="24"/>
        <end position="558"/>
    </location>
</feature>
<dbReference type="EMBL" id="JAROCD010000006">
    <property type="protein sequence ID" value="MDN4602173.1"/>
    <property type="molecule type" value="Genomic_DNA"/>
</dbReference>
<dbReference type="PANTHER" id="PTHR43649">
    <property type="entry name" value="ARABINOSE-BINDING PROTEIN-RELATED"/>
    <property type="match status" value="1"/>
</dbReference>
<dbReference type="Gene3D" id="3.40.190.10">
    <property type="entry name" value="Periplasmic binding protein-like II"/>
    <property type="match status" value="3"/>
</dbReference>
<sequence length="558" mass="61886">MRNKNRKVFSFAVVMMISLSLLAGCSLNNTNNVSNNDGVSTATNPPSDPMAKYDPPIELTVAISIADAIADGFSEEKWENSEWIKAYRDELGIIVKPLWYTKGADAGKQKMSVAIASGDIPDLVGASLENLATLSKTNLYTDLTDVYKNYGTPLTKEIITEEGNTALESATFGGKLIAIPSTSSSIDSASFLWGRQDWLEKLGLPNPKTTDELYTALKAVAEQDPDGNARKDTVGLMLSKDFLTPGLAEAIGLFNAFDAYPKTWVRGTDGKLVYGSAQPEVKDALAYLNKLYSEGLIEKDFGAKDSGKAAELAAAGRVGFNFGQMWNGMFPLQQTKDNFPDSNWMAYPIVSKDAQPANPQIQLNVENYYVMRNGYEHPEAIMKLINFWTELNYGDTSPEEYNRFLGPEPAPGHHYAVAKAWKAKKNLQGHLNITEAFKTGDASKLNAEEKGYYDNIQKYKDGDNANAQYEKVFGETGSFKYMNEYVNQDLFKMNEFYGAPTDAMKNRLKTIEQAVIEYYTKVIMGSDSLDNFDKFVDQLNKLGLEEVTKEVNDWDAAK</sequence>
<accession>A0ABT8JB86</accession>
<dbReference type="InterPro" id="IPR050490">
    <property type="entry name" value="Bact_solute-bd_prot1"/>
</dbReference>
<dbReference type="PANTHER" id="PTHR43649:SF33">
    <property type="entry name" value="POLYGALACTURONAN_RHAMNOGALACTURONAN-BINDING PROTEIN YTCQ"/>
    <property type="match status" value="1"/>
</dbReference>
<dbReference type="PROSITE" id="PS51257">
    <property type="entry name" value="PROKAR_LIPOPROTEIN"/>
    <property type="match status" value="1"/>
</dbReference>
<evidence type="ECO:0000313" key="4">
    <source>
        <dbReference type="Proteomes" id="UP001174205"/>
    </source>
</evidence>
<protein>
    <recommendedName>
        <fullName evidence="5">ABC transporter substrate-binding protein</fullName>
    </recommendedName>
</protein>
<organism evidence="3 4">
    <name type="scientific">Paenibacillus vandeheii</name>
    <dbReference type="NCBI Taxonomy" id="3035917"/>
    <lineage>
        <taxon>Bacteria</taxon>
        <taxon>Bacillati</taxon>
        <taxon>Bacillota</taxon>
        <taxon>Bacilli</taxon>
        <taxon>Bacillales</taxon>
        <taxon>Paenibacillaceae</taxon>
        <taxon>Paenibacillus</taxon>
    </lineage>
</organism>
<keyword evidence="1 2" id="KW-0732">Signal</keyword>
<evidence type="ECO:0000256" key="2">
    <source>
        <dbReference type="SAM" id="SignalP"/>
    </source>
</evidence>
<name>A0ABT8JB86_9BACL</name>
<gene>
    <name evidence="3" type="ORF">P5G61_13135</name>
</gene>
<dbReference type="Proteomes" id="UP001174205">
    <property type="component" value="Unassembled WGS sequence"/>
</dbReference>
<comment type="caution">
    <text evidence="3">The sequence shown here is derived from an EMBL/GenBank/DDBJ whole genome shotgun (WGS) entry which is preliminary data.</text>
</comment>
<evidence type="ECO:0008006" key="5">
    <source>
        <dbReference type="Google" id="ProtNLM"/>
    </source>
</evidence>
<keyword evidence="4" id="KW-1185">Reference proteome</keyword>
<proteinExistence type="predicted"/>
<feature type="signal peptide" evidence="2">
    <location>
        <begin position="1"/>
        <end position="23"/>
    </location>
</feature>
<reference evidence="3" key="1">
    <citation type="submission" date="2023-03" db="EMBL/GenBank/DDBJ databases">
        <title>MT1 and MT2 Draft Genomes of Novel Species.</title>
        <authorList>
            <person name="Venkateswaran K."/>
        </authorList>
    </citation>
    <scope>NUCLEOTIDE SEQUENCE</scope>
    <source>
        <strain evidence="3">F6_3S_P_1C</strain>
    </source>
</reference>
<evidence type="ECO:0000256" key="1">
    <source>
        <dbReference type="ARBA" id="ARBA00022729"/>
    </source>
</evidence>
<evidence type="ECO:0000313" key="3">
    <source>
        <dbReference type="EMBL" id="MDN4602173.1"/>
    </source>
</evidence>
<dbReference type="SUPFAM" id="SSF53850">
    <property type="entry name" value="Periplasmic binding protein-like II"/>
    <property type="match status" value="1"/>
</dbReference>